<feature type="transmembrane region" description="Helical" evidence="1">
    <location>
        <begin position="6"/>
        <end position="32"/>
    </location>
</feature>
<evidence type="ECO:0000256" key="1">
    <source>
        <dbReference type="SAM" id="Phobius"/>
    </source>
</evidence>
<gene>
    <name evidence="2" type="ORF">BEL05_15690</name>
</gene>
<evidence type="ECO:0008006" key="4">
    <source>
        <dbReference type="Google" id="ProtNLM"/>
    </source>
</evidence>
<comment type="caution">
    <text evidence="2">The sequence shown here is derived from an EMBL/GenBank/DDBJ whole genome shotgun (WGS) entry which is preliminary data.</text>
</comment>
<keyword evidence="1" id="KW-0472">Membrane</keyword>
<dbReference type="AlphaFoldDB" id="A0A1E5ITP9"/>
<name>A0A1E5ITP9_SHECO</name>
<feature type="transmembrane region" description="Helical" evidence="1">
    <location>
        <begin position="44"/>
        <end position="62"/>
    </location>
</feature>
<evidence type="ECO:0000313" key="3">
    <source>
        <dbReference type="Proteomes" id="UP000095230"/>
    </source>
</evidence>
<sequence>MDTQVFLLTAFDAATSATFVSLLVGIGFILILLKIKPLPKGAKFAALGMVIAVLGLLSWVFFKAHDANIRVTPTSMTVDIPLYRTELPLESLLISQARIVSLDDADAPQLSYRSNGVGLPGYRLGWFKLKDTISNSDRALLSVTNSNHVLVLPTTEGYLLILSVERAESLLALLLASTL</sequence>
<keyword evidence="1" id="KW-1133">Transmembrane helix</keyword>
<organism evidence="2 3">
    <name type="scientific">Shewanella colwelliana</name>
    <name type="common">Alteromonas colwelliana</name>
    <dbReference type="NCBI Taxonomy" id="23"/>
    <lineage>
        <taxon>Bacteria</taxon>
        <taxon>Pseudomonadati</taxon>
        <taxon>Pseudomonadota</taxon>
        <taxon>Gammaproteobacteria</taxon>
        <taxon>Alteromonadales</taxon>
        <taxon>Shewanellaceae</taxon>
        <taxon>Shewanella</taxon>
    </lineage>
</organism>
<evidence type="ECO:0000313" key="2">
    <source>
        <dbReference type="EMBL" id="OEG73890.1"/>
    </source>
</evidence>
<dbReference type="EMBL" id="MCBT01000033">
    <property type="protein sequence ID" value="OEG73890.1"/>
    <property type="molecule type" value="Genomic_DNA"/>
</dbReference>
<reference evidence="2 3" key="1">
    <citation type="submission" date="2016-07" db="EMBL/GenBank/DDBJ databases">
        <title>Whole-genome of two Shewanella species isolated from a digestive organ of sea cucumber Apostichopus japonicus Selenka 1867.</title>
        <authorList>
            <person name="Hong H.-H."/>
            <person name="Choi H."/>
            <person name="Cheon S."/>
            <person name="Oh J.-S."/>
            <person name="Lee H.-G."/>
            <person name="Park C."/>
        </authorList>
    </citation>
    <scope>NUCLEOTIDE SEQUENCE [LARGE SCALE GENOMIC DNA]</scope>
    <source>
        <strain evidence="2 3">CSB03KR</strain>
    </source>
</reference>
<dbReference type="OrthoDB" id="5767765at2"/>
<dbReference type="Proteomes" id="UP000095230">
    <property type="component" value="Unassembled WGS sequence"/>
</dbReference>
<keyword evidence="1" id="KW-0812">Transmembrane</keyword>
<protein>
    <recommendedName>
        <fullName evidence="4">Bacterial Pleckstrin homology domain-containing protein</fullName>
    </recommendedName>
</protein>
<dbReference type="RefSeq" id="WP_069671236.1">
    <property type="nucleotide sequence ID" value="NZ_MCBT01000033.1"/>
</dbReference>
<proteinExistence type="predicted"/>
<accession>A0A1E5ITP9</accession>